<evidence type="ECO:0000256" key="1">
    <source>
        <dbReference type="ARBA" id="ARBA00009986"/>
    </source>
</evidence>
<protein>
    <recommendedName>
        <fullName evidence="4">aldehyde dehydrogenase (NAD(+))</fullName>
        <ecNumber evidence="4">1.2.1.3</ecNumber>
    </recommendedName>
</protein>
<dbReference type="FunFam" id="3.40.309.10:FF:000009">
    <property type="entry name" value="Aldehyde dehydrogenase A"/>
    <property type="match status" value="1"/>
</dbReference>
<dbReference type="InterPro" id="IPR016161">
    <property type="entry name" value="Ald_DH/histidinol_DH"/>
</dbReference>
<evidence type="ECO:0000256" key="5">
    <source>
        <dbReference type="ARBA" id="ARBA00049194"/>
    </source>
</evidence>
<dbReference type="CDD" id="cd07102">
    <property type="entry name" value="ALDH_EDX86601"/>
    <property type="match status" value="1"/>
</dbReference>
<dbReference type="AlphaFoldDB" id="A0A1Y1YFZ2"/>
<dbReference type="Proteomes" id="UP000193144">
    <property type="component" value="Unassembled WGS sequence"/>
</dbReference>
<sequence length="468" mass="51031">MSVETITTISPITNKPILTRNGLTEADLDSIPAAATRAFESYRRTSLSERQSIVKRALKLLDERQDELAKEITEQMGRPIAYTAKEVTTAVMRGEYLLKISEGALADTPGEAEKGFKRYIKKVPVGPVLILFPWNYPYLTLVNSIVPALLAGNSVILKPSPQTPTSGEQIQKIFSDAGLPDGVIQVFHCGSLTQIEAMIRSPQIPLVCFTGSVANGISVQNAASDRVGIRVGLELGGKDPAYVRSDVDVKWAAEEIVDGAIFNSGQSCCSVERVYVDAKIYEEFVSAIQDVLKGYKLGDPFDPKTNIGPVVSKRSVEAILAHVQDALDKGAKDSTPENESFKSPPPDGNYVAPTLLTGVTHGMAVMTEETFGPVIPVMKVQNDAEAIKLMNDSQFGLTASIWTKDVDKGHQLIDDVEAGTVFINRCDYPSPDLAWVGWKESGKGQTLSKFGFDQFVKLKSYHVRDYPK</sequence>
<feature type="domain" description="Aldehyde dehydrogenase" evidence="9">
    <location>
        <begin position="4"/>
        <end position="460"/>
    </location>
</feature>
<comment type="caution">
    <text evidence="10">The sequence shown here is derived from an EMBL/GenBank/DDBJ whole genome shotgun (WGS) entry which is preliminary data.</text>
</comment>
<evidence type="ECO:0000313" key="11">
    <source>
        <dbReference type="Proteomes" id="UP000193144"/>
    </source>
</evidence>
<comment type="catalytic activity">
    <reaction evidence="5">
        <text>an aldehyde + NAD(+) + H2O = a carboxylate + NADH + 2 H(+)</text>
        <dbReference type="Rhea" id="RHEA:16185"/>
        <dbReference type="ChEBI" id="CHEBI:15377"/>
        <dbReference type="ChEBI" id="CHEBI:15378"/>
        <dbReference type="ChEBI" id="CHEBI:17478"/>
        <dbReference type="ChEBI" id="CHEBI:29067"/>
        <dbReference type="ChEBI" id="CHEBI:57540"/>
        <dbReference type="ChEBI" id="CHEBI:57945"/>
        <dbReference type="EC" id="1.2.1.3"/>
    </reaction>
</comment>
<evidence type="ECO:0000259" key="9">
    <source>
        <dbReference type="Pfam" id="PF00171"/>
    </source>
</evidence>
<accession>A0A1Y1YFZ2</accession>
<dbReference type="GO" id="GO:0004029">
    <property type="term" value="F:aldehyde dehydrogenase (NAD+) activity"/>
    <property type="evidence" value="ECO:0007669"/>
    <property type="project" value="UniProtKB-EC"/>
</dbReference>
<reference evidence="10 11" key="1">
    <citation type="submission" date="2016-07" db="EMBL/GenBank/DDBJ databases">
        <title>Pervasive Adenine N6-methylation of Active Genes in Fungi.</title>
        <authorList>
            <consortium name="DOE Joint Genome Institute"/>
            <person name="Mondo S.J."/>
            <person name="Dannebaum R.O."/>
            <person name="Kuo R.C."/>
            <person name="Labutti K."/>
            <person name="Haridas S."/>
            <person name="Kuo A."/>
            <person name="Salamov A."/>
            <person name="Ahrendt S.R."/>
            <person name="Lipzen A."/>
            <person name="Sullivan W."/>
            <person name="Andreopoulos W.B."/>
            <person name="Clum A."/>
            <person name="Lindquist E."/>
            <person name="Daum C."/>
            <person name="Ramamoorthy G.K."/>
            <person name="Gryganskyi A."/>
            <person name="Culley D."/>
            <person name="Magnuson J.K."/>
            <person name="James T.Y."/>
            <person name="O'Malley M.A."/>
            <person name="Stajich J.E."/>
            <person name="Spatafora J.W."/>
            <person name="Visel A."/>
            <person name="Grigoriev I.V."/>
        </authorList>
    </citation>
    <scope>NUCLEOTIDE SEQUENCE [LARGE SCALE GENOMIC DNA]</scope>
    <source>
        <strain evidence="10 11">CBS 115471</strain>
    </source>
</reference>
<evidence type="ECO:0000313" key="10">
    <source>
        <dbReference type="EMBL" id="ORX96907.1"/>
    </source>
</evidence>
<name>A0A1Y1YFZ2_9PLEO</name>
<evidence type="ECO:0000256" key="8">
    <source>
        <dbReference type="SAM" id="MobiDB-lite"/>
    </source>
</evidence>
<dbReference type="SUPFAM" id="SSF53720">
    <property type="entry name" value="ALDH-like"/>
    <property type="match status" value="1"/>
</dbReference>
<dbReference type="STRING" id="1231657.A0A1Y1YFZ2"/>
<feature type="active site" evidence="6">
    <location>
        <position position="234"/>
    </location>
</feature>
<dbReference type="InterPro" id="IPR029510">
    <property type="entry name" value="Ald_DH_CS_GLU"/>
</dbReference>
<dbReference type="InterPro" id="IPR016163">
    <property type="entry name" value="Ald_DH_C"/>
</dbReference>
<gene>
    <name evidence="10" type="ORF">BCR34DRAFT_497337</name>
</gene>
<dbReference type="Gene3D" id="3.40.605.10">
    <property type="entry name" value="Aldehyde Dehydrogenase, Chain A, domain 1"/>
    <property type="match status" value="1"/>
</dbReference>
<keyword evidence="2" id="KW-0521">NADP</keyword>
<evidence type="ECO:0000256" key="3">
    <source>
        <dbReference type="ARBA" id="ARBA00023002"/>
    </source>
</evidence>
<proteinExistence type="inferred from homology"/>
<dbReference type="Pfam" id="PF00171">
    <property type="entry name" value="Aldedh"/>
    <property type="match status" value="1"/>
</dbReference>
<evidence type="ECO:0000256" key="4">
    <source>
        <dbReference type="ARBA" id="ARBA00024226"/>
    </source>
</evidence>
<dbReference type="PROSITE" id="PS00687">
    <property type="entry name" value="ALDEHYDE_DEHYDR_GLU"/>
    <property type="match status" value="1"/>
</dbReference>
<feature type="region of interest" description="Disordered" evidence="8">
    <location>
        <begin position="328"/>
        <end position="349"/>
    </location>
</feature>
<dbReference type="PANTHER" id="PTHR11699">
    <property type="entry name" value="ALDEHYDE DEHYDROGENASE-RELATED"/>
    <property type="match status" value="1"/>
</dbReference>
<organism evidence="10 11">
    <name type="scientific">Clohesyomyces aquaticus</name>
    <dbReference type="NCBI Taxonomy" id="1231657"/>
    <lineage>
        <taxon>Eukaryota</taxon>
        <taxon>Fungi</taxon>
        <taxon>Dikarya</taxon>
        <taxon>Ascomycota</taxon>
        <taxon>Pezizomycotina</taxon>
        <taxon>Dothideomycetes</taxon>
        <taxon>Pleosporomycetidae</taxon>
        <taxon>Pleosporales</taxon>
        <taxon>Lindgomycetaceae</taxon>
        <taxon>Clohesyomyces</taxon>
    </lineage>
</organism>
<keyword evidence="11" id="KW-1185">Reference proteome</keyword>
<dbReference type="OrthoDB" id="310895at2759"/>
<evidence type="ECO:0000256" key="7">
    <source>
        <dbReference type="RuleBase" id="RU003345"/>
    </source>
</evidence>
<dbReference type="EC" id="1.2.1.3" evidence="4"/>
<dbReference type="EMBL" id="MCFA01000245">
    <property type="protein sequence ID" value="ORX96907.1"/>
    <property type="molecule type" value="Genomic_DNA"/>
</dbReference>
<evidence type="ECO:0000256" key="2">
    <source>
        <dbReference type="ARBA" id="ARBA00022857"/>
    </source>
</evidence>
<dbReference type="InterPro" id="IPR016162">
    <property type="entry name" value="Ald_DH_N"/>
</dbReference>
<keyword evidence="3 7" id="KW-0560">Oxidoreductase</keyword>
<evidence type="ECO:0000256" key="6">
    <source>
        <dbReference type="PROSITE-ProRule" id="PRU10007"/>
    </source>
</evidence>
<dbReference type="Gene3D" id="3.40.309.10">
    <property type="entry name" value="Aldehyde Dehydrogenase, Chain A, domain 2"/>
    <property type="match status" value="1"/>
</dbReference>
<dbReference type="InterPro" id="IPR015590">
    <property type="entry name" value="Aldehyde_DH_dom"/>
</dbReference>
<comment type="similarity">
    <text evidence="1 7">Belongs to the aldehyde dehydrogenase family.</text>
</comment>
<dbReference type="FunFam" id="3.40.605.10:FF:000012">
    <property type="entry name" value="NAD-dependent succinate-semialdehyde dehydrogenase"/>
    <property type="match status" value="1"/>
</dbReference>